<comment type="caution">
    <text evidence="2">The sequence shown here is derived from an EMBL/GenBank/DDBJ whole genome shotgun (WGS) entry which is preliminary data.</text>
</comment>
<evidence type="ECO:0000256" key="1">
    <source>
        <dbReference type="SAM" id="MobiDB-lite"/>
    </source>
</evidence>
<accession>A0A4C2A7H4</accession>
<keyword evidence="3" id="KW-1185">Reference proteome</keyword>
<sequence>MQGVEFSDVDYTETEFRHVTTGRTRRDSSIRDLALRCLPGTPRPARAGRPRRAPIGRLREGGGGGGACPRGVGKA</sequence>
<proteinExistence type="predicted"/>
<feature type="compositionally biased region" description="Gly residues" evidence="1">
    <location>
        <begin position="61"/>
        <end position="75"/>
    </location>
</feature>
<protein>
    <submittedName>
        <fullName evidence="2">Uncharacterized protein</fullName>
    </submittedName>
</protein>
<organism evidence="2 3">
    <name type="scientific">Eumeta variegata</name>
    <name type="common">Bagworm moth</name>
    <name type="synonym">Eumeta japonica</name>
    <dbReference type="NCBI Taxonomy" id="151549"/>
    <lineage>
        <taxon>Eukaryota</taxon>
        <taxon>Metazoa</taxon>
        <taxon>Ecdysozoa</taxon>
        <taxon>Arthropoda</taxon>
        <taxon>Hexapoda</taxon>
        <taxon>Insecta</taxon>
        <taxon>Pterygota</taxon>
        <taxon>Neoptera</taxon>
        <taxon>Endopterygota</taxon>
        <taxon>Lepidoptera</taxon>
        <taxon>Glossata</taxon>
        <taxon>Ditrysia</taxon>
        <taxon>Tineoidea</taxon>
        <taxon>Psychidae</taxon>
        <taxon>Oiketicinae</taxon>
        <taxon>Eumeta</taxon>
    </lineage>
</organism>
<feature type="region of interest" description="Disordered" evidence="1">
    <location>
        <begin position="38"/>
        <end position="75"/>
    </location>
</feature>
<name>A0A4C2A7H4_EUMVA</name>
<dbReference type="Proteomes" id="UP000299102">
    <property type="component" value="Unassembled WGS sequence"/>
</dbReference>
<dbReference type="EMBL" id="BGZK01002593">
    <property type="protein sequence ID" value="GBP95174.1"/>
    <property type="molecule type" value="Genomic_DNA"/>
</dbReference>
<evidence type="ECO:0000313" key="2">
    <source>
        <dbReference type="EMBL" id="GBP95174.1"/>
    </source>
</evidence>
<reference evidence="2 3" key="1">
    <citation type="journal article" date="2019" name="Commun. Biol.">
        <title>The bagworm genome reveals a unique fibroin gene that provides high tensile strength.</title>
        <authorList>
            <person name="Kono N."/>
            <person name="Nakamura H."/>
            <person name="Ohtoshi R."/>
            <person name="Tomita M."/>
            <person name="Numata K."/>
            <person name="Arakawa K."/>
        </authorList>
    </citation>
    <scope>NUCLEOTIDE SEQUENCE [LARGE SCALE GENOMIC DNA]</scope>
</reference>
<gene>
    <name evidence="2" type="ORF">EVAR_100528_1</name>
</gene>
<evidence type="ECO:0000313" key="3">
    <source>
        <dbReference type="Proteomes" id="UP000299102"/>
    </source>
</evidence>
<dbReference type="AlphaFoldDB" id="A0A4C2A7H4"/>